<comment type="caution">
    <text evidence="7">The sequence shown here is derived from an EMBL/GenBank/DDBJ whole genome shotgun (WGS) entry which is preliminary data.</text>
</comment>
<dbReference type="CDD" id="cd03885">
    <property type="entry name" value="M20_CPDG2"/>
    <property type="match status" value="1"/>
</dbReference>
<dbReference type="InterPro" id="IPR017150">
    <property type="entry name" value="Pept_M20_glutamate_carboxypep"/>
</dbReference>
<proteinExistence type="predicted"/>
<dbReference type="PROSITE" id="PS00758">
    <property type="entry name" value="ARGE_DAPE_CPG2_1"/>
    <property type="match status" value="1"/>
</dbReference>
<evidence type="ECO:0000256" key="1">
    <source>
        <dbReference type="ARBA" id="ARBA00001947"/>
    </source>
</evidence>
<evidence type="ECO:0000256" key="5">
    <source>
        <dbReference type="PIRSR" id="PIRSR037238-1"/>
    </source>
</evidence>
<dbReference type="EMBL" id="LWMH01000001">
    <property type="protein sequence ID" value="KZS47792.1"/>
    <property type="molecule type" value="Genomic_DNA"/>
</dbReference>
<keyword evidence="3" id="KW-0378">Hydrolase</keyword>
<keyword evidence="4" id="KW-0862">Zinc</keyword>
<evidence type="ECO:0000256" key="3">
    <source>
        <dbReference type="ARBA" id="ARBA00022801"/>
    </source>
</evidence>
<dbReference type="Gene3D" id="3.30.70.360">
    <property type="match status" value="1"/>
</dbReference>
<dbReference type="GeneID" id="97556735"/>
<feature type="domain" description="Peptidase M20 dimerisation" evidence="6">
    <location>
        <begin position="181"/>
        <end position="276"/>
    </location>
</feature>
<dbReference type="Gene3D" id="3.40.630.10">
    <property type="entry name" value="Zn peptidases"/>
    <property type="match status" value="1"/>
</dbReference>
<dbReference type="InterPro" id="IPR002933">
    <property type="entry name" value="Peptidase_M20"/>
</dbReference>
<dbReference type="GO" id="GO:0016787">
    <property type="term" value="F:hydrolase activity"/>
    <property type="evidence" value="ECO:0007669"/>
    <property type="project" value="UniProtKB-KW"/>
</dbReference>
<dbReference type="Proteomes" id="UP000076796">
    <property type="component" value="Unassembled WGS sequence"/>
</dbReference>
<feature type="active site" evidence="5">
    <location>
        <position position="83"/>
    </location>
</feature>
<dbReference type="GO" id="GO:0046872">
    <property type="term" value="F:metal ion binding"/>
    <property type="evidence" value="ECO:0007669"/>
    <property type="project" value="UniProtKB-KW"/>
</dbReference>
<dbReference type="InterPro" id="IPR001261">
    <property type="entry name" value="ArgE/DapE_CS"/>
</dbReference>
<dbReference type="PIRSF" id="PIRSF037238">
    <property type="entry name" value="Carboxypeptidase_G2"/>
    <property type="match status" value="1"/>
</dbReference>
<dbReference type="PANTHER" id="PTHR43808:SF9">
    <property type="entry name" value="BLL0789 PROTEIN"/>
    <property type="match status" value="1"/>
</dbReference>
<keyword evidence="8" id="KW-1185">Reference proteome</keyword>
<accession>A0A163L3X1</accession>
<protein>
    <submittedName>
        <fullName evidence="7">Peptidase</fullName>
    </submittedName>
</protein>
<dbReference type="Pfam" id="PF01546">
    <property type="entry name" value="Peptidase_M20"/>
    <property type="match status" value="1"/>
</dbReference>
<dbReference type="Pfam" id="PF07687">
    <property type="entry name" value="M20_dimer"/>
    <property type="match status" value="1"/>
</dbReference>
<dbReference type="InterPro" id="IPR011650">
    <property type="entry name" value="Peptidase_M20_dimer"/>
</dbReference>
<dbReference type="OrthoDB" id="9783294at2"/>
<sequence length="378" mass="41643">MKWVTRLELLLPEMLRLLEQSVNMDSPSQRKDLTDRMIDWYEEICLSHLDARAIRVPNEEYADRLEIHIGSGQRRILLIGHADTVWPAGECAQRPFRIEGDRAYGPGVLDMKAGIIQAIFALKVVQEMGRLPADVTFILLINSDEEIGSPSSRLWIEEHARSSQAAFVLEPPMEPEGAVKTARKGNGRYHLQIEGRAAHSGVNPAAGVSAIHEMARHILSLQELSDDKRGIHVNVGIVNGGIGSNVVAPQAEAYIDIRVETMEDFNRMAHKMQELAPIHPEIRLQIEGQMNRPPMERTAAIMNLYHLAQQVAEEELNLPLPDTSTGGVSDGNFVAACGTPTLDGMGARGDGAHALHEYVLIADIPKRAALLAGILVRV</sequence>
<evidence type="ECO:0000313" key="7">
    <source>
        <dbReference type="EMBL" id="KZS47792.1"/>
    </source>
</evidence>
<dbReference type="InterPro" id="IPR036264">
    <property type="entry name" value="Bact_exopeptidase_dim_dom"/>
</dbReference>
<dbReference type="AlphaFoldDB" id="A0A163L3X1"/>
<comment type="cofactor">
    <cofactor evidence="1">
        <name>Zn(2+)</name>
        <dbReference type="ChEBI" id="CHEBI:29105"/>
    </cofactor>
</comment>
<feature type="active site" description="Proton acceptor" evidence="5">
    <location>
        <position position="145"/>
    </location>
</feature>
<evidence type="ECO:0000313" key="8">
    <source>
        <dbReference type="Proteomes" id="UP000076796"/>
    </source>
</evidence>
<reference evidence="7" key="1">
    <citation type="journal article" date="2016" name="Genome Announc.">
        <title>Draft genomes of two strains of Paenibacillus glucanolyticus with capability to degrade lignocellulose.</title>
        <authorList>
            <person name="Mathews S.L."/>
            <person name="Pawlak J."/>
            <person name="Grunden A.M."/>
        </authorList>
    </citation>
    <scope>NUCLEOTIDE SEQUENCE [LARGE SCALE GENOMIC DNA]</scope>
    <source>
        <strain evidence="7">SLM1</strain>
    </source>
</reference>
<organism evidence="7 8">
    <name type="scientific">Paenibacillus glucanolyticus</name>
    <dbReference type="NCBI Taxonomy" id="59843"/>
    <lineage>
        <taxon>Bacteria</taxon>
        <taxon>Bacillati</taxon>
        <taxon>Bacillota</taxon>
        <taxon>Bacilli</taxon>
        <taxon>Bacillales</taxon>
        <taxon>Paenibacillaceae</taxon>
        <taxon>Paenibacillus</taxon>
    </lineage>
</organism>
<dbReference type="PANTHER" id="PTHR43808">
    <property type="entry name" value="ACETYLORNITHINE DEACETYLASE"/>
    <property type="match status" value="1"/>
</dbReference>
<dbReference type="SUPFAM" id="SSF55031">
    <property type="entry name" value="Bacterial exopeptidase dimerisation domain"/>
    <property type="match status" value="1"/>
</dbReference>
<evidence type="ECO:0000256" key="2">
    <source>
        <dbReference type="ARBA" id="ARBA00022723"/>
    </source>
</evidence>
<evidence type="ECO:0000259" key="6">
    <source>
        <dbReference type="Pfam" id="PF07687"/>
    </source>
</evidence>
<dbReference type="SUPFAM" id="SSF53187">
    <property type="entry name" value="Zn-dependent exopeptidases"/>
    <property type="match status" value="1"/>
</dbReference>
<gene>
    <name evidence="7" type="ORF">AWU65_18635</name>
</gene>
<dbReference type="STRING" id="59843.A3958_17990"/>
<keyword evidence="2" id="KW-0479">Metal-binding</keyword>
<dbReference type="RefSeq" id="WP_063479013.1">
    <property type="nucleotide sequence ID" value="NZ_CP147845.1"/>
</dbReference>
<dbReference type="InterPro" id="IPR050072">
    <property type="entry name" value="Peptidase_M20A"/>
</dbReference>
<name>A0A163L3X1_9BACL</name>
<evidence type="ECO:0000256" key="4">
    <source>
        <dbReference type="ARBA" id="ARBA00022833"/>
    </source>
</evidence>